<evidence type="ECO:0000256" key="1">
    <source>
        <dbReference type="SAM" id="Phobius"/>
    </source>
</evidence>
<sequence length="377" mass="40142">MSKEDSPAESGTSEIQPREILTWRKQWLAFALIVAVAVPGFLYLSGIYDRWQDSRSLSHACKGVVDTTEVREILGADRIHGEPYAHFRDSITAPGRIDRCLVKNPEGDGRLIISLDWNSNSSGSLFAAGRMNSHHNTGMAIPIGHGWEGVIDRRRPDGPDIAILDMPCSNMRSSPKQADLIVTLQAMSGDGKPITGDTQRARLARTATKTAVNAAKAWNCKASVGGSIDRVPKESAYQDVAAGHVSGTCKGIDSAVWESAADPDAPIEDCYQLATEAKGTAQTRLGAYYGPFAVAFPHVALFGSDIKLDQRAGGAPHSMYWATAQCPSSGTALYTVVSVSGDGSGVGPASPSARKAALKLFATQSAKRHGCTDLKFP</sequence>
<accession>A0A640V199</accession>
<dbReference type="GeneID" id="96286916"/>
<dbReference type="Proteomes" id="UP000431826">
    <property type="component" value="Unassembled WGS sequence"/>
</dbReference>
<feature type="transmembrane region" description="Helical" evidence="1">
    <location>
        <begin position="27"/>
        <end position="48"/>
    </location>
</feature>
<keyword evidence="1" id="KW-1133">Transmembrane helix</keyword>
<organism evidence="2 3">
    <name type="scientific">Streptomyces tubercidicus</name>
    <dbReference type="NCBI Taxonomy" id="47759"/>
    <lineage>
        <taxon>Bacteria</taxon>
        <taxon>Bacillati</taxon>
        <taxon>Actinomycetota</taxon>
        <taxon>Actinomycetes</taxon>
        <taxon>Kitasatosporales</taxon>
        <taxon>Streptomycetaceae</taxon>
        <taxon>Streptomyces</taxon>
    </lineage>
</organism>
<keyword evidence="3" id="KW-1185">Reference proteome</keyword>
<proteinExistence type="predicted"/>
<dbReference type="EMBL" id="BLIR01000003">
    <property type="protein sequence ID" value="GFE41180.1"/>
    <property type="molecule type" value="Genomic_DNA"/>
</dbReference>
<name>A0A640V199_9ACTN</name>
<keyword evidence="1" id="KW-0472">Membrane</keyword>
<evidence type="ECO:0000313" key="3">
    <source>
        <dbReference type="Proteomes" id="UP000431826"/>
    </source>
</evidence>
<comment type="caution">
    <text evidence="2">The sequence shown here is derived from an EMBL/GenBank/DDBJ whole genome shotgun (WGS) entry which is preliminary data.</text>
</comment>
<dbReference type="AlphaFoldDB" id="A0A640V199"/>
<gene>
    <name evidence="2" type="ORF">Stube_58530</name>
</gene>
<keyword evidence="1" id="KW-0812">Transmembrane</keyword>
<dbReference type="OrthoDB" id="4111494at2"/>
<reference evidence="2 3" key="1">
    <citation type="submission" date="2019-12" db="EMBL/GenBank/DDBJ databases">
        <title>Whole genome shotgun sequence of Streptomyces tubercidicus NBRC 13090.</title>
        <authorList>
            <person name="Ichikawa N."/>
            <person name="Kimura A."/>
            <person name="Kitahashi Y."/>
            <person name="Komaki H."/>
            <person name="Tamura T."/>
        </authorList>
    </citation>
    <scope>NUCLEOTIDE SEQUENCE [LARGE SCALE GENOMIC DNA]</scope>
    <source>
        <strain evidence="2 3">NBRC 13090</strain>
    </source>
</reference>
<evidence type="ECO:0000313" key="2">
    <source>
        <dbReference type="EMBL" id="GFE41180.1"/>
    </source>
</evidence>
<dbReference type="RefSeq" id="WP_159748065.1">
    <property type="nucleotide sequence ID" value="NZ_BLIR01000003.1"/>
</dbReference>
<protein>
    <submittedName>
        <fullName evidence="2">Uncharacterized protein</fullName>
    </submittedName>
</protein>